<protein>
    <submittedName>
        <fullName evidence="2">Uncharacterized protein</fullName>
    </submittedName>
</protein>
<feature type="compositionally biased region" description="Polar residues" evidence="1">
    <location>
        <begin position="65"/>
        <end position="85"/>
    </location>
</feature>
<dbReference type="Proteomes" id="UP000829354">
    <property type="component" value="Chromosome IV"/>
</dbReference>
<feature type="compositionally biased region" description="Polar residues" evidence="1">
    <location>
        <begin position="132"/>
        <end position="144"/>
    </location>
</feature>
<keyword evidence="3" id="KW-1185">Reference proteome</keyword>
<reference evidence="2 3" key="1">
    <citation type="submission" date="2022-04" db="EMBL/GenBank/DDBJ databases">
        <title>Chromosome-level reference genomes for two strains of Caenorhabditis briggsae: an improved platform for comparative genomics.</title>
        <authorList>
            <person name="Stevens L."/>
            <person name="Andersen E."/>
        </authorList>
    </citation>
    <scope>NUCLEOTIDE SEQUENCE [LARGE SCALE GENOMIC DNA]</scope>
    <source>
        <strain evidence="2">VX34</strain>
        <tissue evidence="2">Whole-organism</tissue>
    </source>
</reference>
<dbReference type="AlphaFoldDB" id="A0AAE9F0C7"/>
<name>A0AAE9F0C7_CAEBR</name>
<feature type="compositionally biased region" description="Low complexity" evidence="1">
    <location>
        <begin position="86"/>
        <end position="98"/>
    </location>
</feature>
<accession>A0AAE9F0C7</accession>
<organism evidence="2 3">
    <name type="scientific">Caenorhabditis briggsae</name>
    <dbReference type="NCBI Taxonomy" id="6238"/>
    <lineage>
        <taxon>Eukaryota</taxon>
        <taxon>Metazoa</taxon>
        <taxon>Ecdysozoa</taxon>
        <taxon>Nematoda</taxon>
        <taxon>Chromadorea</taxon>
        <taxon>Rhabditida</taxon>
        <taxon>Rhabditina</taxon>
        <taxon>Rhabditomorpha</taxon>
        <taxon>Rhabditoidea</taxon>
        <taxon>Rhabditidae</taxon>
        <taxon>Peloderinae</taxon>
        <taxon>Caenorhabditis</taxon>
    </lineage>
</organism>
<sequence>MLVHILGATFAGSLDQHPPDRHKDQCQWTMCTKWHVGPLESFPRPKIPIAGTAVAKTKMNKSPPAHTQANDWNQPTTQTRPNQEHTIPTSTNPTISSSRMEEPLLCGEDPRYPPDGNPRGVDTTQDHPIDKTIQSTPTGTNGTR</sequence>
<gene>
    <name evidence="2" type="ORF">L5515_012761</name>
</gene>
<evidence type="ECO:0000313" key="2">
    <source>
        <dbReference type="EMBL" id="UMM31176.1"/>
    </source>
</evidence>
<feature type="region of interest" description="Disordered" evidence="1">
    <location>
        <begin position="50"/>
        <end position="144"/>
    </location>
</feature>
<proteinExistence type="predicted"/>
<dbReference type="EMBL" id="CP092623">
    <property type="protein sequence ID" value="UMM31176.1"/>
    <property type="molecule type" value="Genomic_DNA"/>
</dbReference>
<evidence type="ECO:0000313" key="3">
    <source>
        <dbReference type="Proteomes" id="UP000829354"/>
    </source>
</evidence>
<evidence type="ECO:0000256" key="1">
    <source>
        <dbReference type="SAM" id="MobiDB-lite"/>
    </source>
</evidence>